<reference evidence="2 3" key="1">
    <citation type="submission" date="2019-09" db="EMBL/GenBank/DDBJ databases">
        <title>Chitinophaga ginsengihumi sp. nov., isolated from soil of ginseng rhizosphere.</title>
        <authorList>
            <person name="Lee J."/>
        </authorList>
    </citation>
    <scope>NUCLEOTIDE SEQUENCE [LARGE SCALE GENOMIC DNA]</scope>
    <source>
        <strain evidence="2 3">BN140078</strain>
    </source>
</reference>
<keyword evidence="3" id="KW-1185">Reference proteome</keyword>
<dbReference type="RefSeq" id="WP_149838067.1">
    <property type="nucleotide sequence ID" value="NZ_VUOC01000002.1"/>
</dbReference>
<protein>
    <recommendedName>
        <fullName evidence="4">Oxygen tolerance protein BatD</fullName>
    </recommendedName>
</protein>
<comment type="caution">
    <text evidence="2">The sequence shown here is derived from an EMBL/GenBank/DDBJ whole genome shotgun (WGS) entry which is preliminary data.</text>
</comment>
<evidence type="ECO:0000256" key="1">
    <source>
        <dbReference type="SAM" id="SignalP"/>
    </source>
</evidence>
<dbReference type="AlphaFoldDB" id="A0A5B2VXZ3"/>
<dbReference type="Proteomes" id="UP000324611">
    <property type="component" value="Unassembled WGS sequence"/>
</dbReference>
<accession>A0A5B2VXZ3</accession>
<sequence length="367" mass="40845">MMKKYLCLWTVVMLTALQMHGQVSMTVQIPPVGIMQKSQLWNIVLTSASANPVSVKMVLRLSDAETNQPLLTGVSRTIVLNKGGRRLQATDIEPIQYEYLSAAVDRNTNGLLTTGNYQACYSVVSTSHTGGLIAEDCIPFTVEPVSPPLLNTPANESMLESRLPQFTWLPPAPLNIFNDLNYELKLVEVRPGQSAPEAIQQNIPVFRAPHNKNLFINYPASAMTLDTAKLYAWTIIANNGPRFAAQTEVWTFRIAGKQVNNRADLSGFVQLKKELTSAVINCSGPLQVSYSNLANDKKVQYEIIALQDNNEVVQTGSLSLQAGENLLELALKRSARLEKGKSYQFRLVNSRQERWSMKFIYAPLDKQ</sequence>
<dbReference type="EMBL" id="VUOC01000002">
    <property type="protein sequence ID" value="KAA2243192.1"/>
    <property type="molecule type" value="Genomic_DNA"/>
</dbReference>
<name>A0A5B2VXZ3_9BACT</name>
<reference evidence="2 3" key="2">
    <citation type="submission" date="2019-09" db="EMBL/GenBank/DDBJ databases">
        <authorList>
            <person name="Jin C."/>
        </authorList>
    </citation>
    <scope>NUCLEOTIDE SEQUENCE [LARGE SCALE GENOMIC DNA]</scope>
    <source>
        <strain evidence="2 3">BN140078</strain>
    </source>
</reference>
<evidence type="ECO:0008006" key="4">
    <source>
        <dbReference type="Google" id="ProtNLM"/>
    </source>
</evidence>
<proteinExistence type="predicted"/>
<feature type="signal peptide" evidence="1">
    <location>
        <begin position="1"/>
        <end position="21"/>
    </location>
</feature>
<gene>
    <name evidence="2" type="ORF">F0L74_11800</name>
</gene>
<organism evidence="2 3">
    <name type="scientific">Chitinophaga agrisoli</name>
    <dbReference type="NCBI Taxonomy" id="2607653"/>
    <lineage>
        <taxon>Bacteria</taxon>
        <taxon>Pseudomonadati</taxon>
        <taxon>Bacteroidota</taxon>
        <taxon>Chitinophagia</taxon>
        <taxon>Chitinophagales</taxon>
        <taxon>Chitinophagaceae</taxon>
        <taxon>Chitinophaga</taxon>
    </lineage>
</organism>
<keyword evidence="1" id="KW-0732">Signal</keyword>
<evidence type="ECO:0000313" key="2">
    <source>
        <dbReference type="EMBL" id="KAA2243192.1"/>
    </source>
</evidence>
<evidence type="ECO:0000313" key="3">
    <source>
        <dbReference type="Proteomes" id="UP000324611"/>
    </source>
</evidence>
<feature type="chain" id="PRO_5023058228" description="Oxygen tolerance protein BatD" evidence="1">
    <location>
        <begin position="22"/>
        <end position="367"/>
    </location>
</feature>